<sequence length="253" mass="27386">MRRSLLMIAALLLGTALLPANCLAADLVRISGPVQNPGLHGDENDDRLAIALLEAKPTSSAFLPATFFTRRKAELEQIRLKAGVVHDLQALNSLDNDLLRELSGRLRLWVDSMPVTGRVRILPYPRLMQLQPKLDPRIQAGDAVRFLERPTTIQVVGAVAENCTLPHHPLRSALDYTKDCAATKFADPDSIIVIQVDSTVQTLGAGAWNRADPQPVSPGGVILVPLAKKYLQTVDADFNADLAALIATQAANP</sequence>
<dbReference type="EMBL" id="VYKI01000008">
    <property type="protein sequence ID" value="KAA8999580.1"/>
    <property type="molecule type" value="Genomic_DNA"/>
</dbReference>
<dbReference type="InterPro" id="IPR010425">
    <property type="entry name" value="Caps_synth_GfcC-like_C"/>
</dbReference>
<reference evidence="3 4" key="1">
    <citation type="journal article" date="2020" name="Antonie Van Leeuwenhoek">
        <title>Stenotrophomonas cyclobalanopsidis sp. nov., isolated from the leaf spot disease of Cyclobalanopsis patelliformis.</title>
        <authorList>
            <person name="Bian D.R."/>
            <person name="Xue H."/>
            <person name="Piao C.G."/>
            <person name="Li Y."/>
        </authorList>
    </citation>
    <scope>NUCLEOTIDE SEQUENCE [LARGE SCALE GENOMIC DNA]</scope>
    <source>
        <strain evidence="3 4">TPQG1-4</strain>
    </source>
</reference>
<name>A0ABQ6T1L3_9GAMM</name>
<dbReference type="Gene3D" id="3.10.560.10">
    <property type="entry name" value="Outer membrane lipoprotein wza domain like"/>
    <property type="match status" value="1"/>
</dbReference>
<keyword evidence="1" id="KW-0732">Signal</keyword>
<accession>A0ABQ6T1L3</accession>
<proteinExistence type="predicted"/>
<evidence type="ECO:0000259" key="2">
    <source>
        <dbReference type="Pfam" id="PF06251"/>
    </source>
</evidence>
<dbReference type="Proteomes" id="UP000326367">
    <property type="component" value="Unassembled WGS sequence"/>
</dbReference>
<evidence type="ECO:0000313" key="3">
    <source>
        <dbReference type="EMBL" id="KAA8999580.1"/>
    </source>
</evidence>
<evidence type="ECO:0000256" key="1">
    <source>
        <dbReference type="SAM" id="SignalP"/>
    </source>
</evidence>
<feature type="domain" description="Capsule biosynthesis GfcC-like C-terminal" evidence="2">
    <location>
        <begin position="165"/>
        <end position="248"/>
    </location>
</feature>
<protein>
    <recommendedName>
        <fullName evidence="2">Capsule biosynthesis GfcC-like C-terminal domain-containing protein</fullName>
    </recommendedName>
</protein>
<comment type="caution">
    <text evidence="3">The sequence shown here is derived from an EMBL/GenBank/DDBJ whole genome shotgun (WGS) entry which is preliminary data.</text>
</comment>
<organism evidence="3 4">
    <name type="scientific">Stenotrophomonas cyclobalanopsidis</name>
    <dbReference type="NCBI Taxonomy" id="2771362"/>
    <lineage>
        <taxon>Bacteria</taxon>
        <taxon>Pseudomonadati</taxon>
        <taxon>Pseudomonadota</taxon>
        <taxon>Gammaproteobacteria</taxon>
        <taxon>Lysobacterales</taxon>
        <taxon>Lysobacteraceae</taxon>
        <taxon>Stenotrophomonas</taxon>
    </lineage>
</organism>
<feature type="signal peptide" evidence="1">
    <location>
        <begin position="1"/>
        <end position="24"/>
    </location>
</feature>
<keyword evidence="4" id="KW-1185">Reference proteome</keyword>
<feature type="chain" id="PRO_5047361460" description="Capsule biosynthesis GfcC-like C-terminal domain-containing protein" evidence="1">
    <location>
        <begin position="25"/>
        <end position="253"/>
    </location>
</feature>
<evidence type="ECO:0000313" key="4">
    <source>
        <dbReference type="Proteomes" id="UP000326367"/>
    </source>
</evidence>
<gene>
    <name evidence="3" type="ORF">FJU31_08675</name>
</gene>
<dbReference type="Pfam" id="PF06251">
    <property type="entry name" value="Caps_syn_GfcC_C"/>
    <property type="match status" value="1"/>
</dbReference>